<feature type="binding site" evidence="20">
    <location>
        <position position="445"/>
    </location>
    <ligand>
        <name>Mg(2+)</name>
        <dbReference type="ChEBI" id="CHEBI:18420"/>
    </ligand>
</feature>
<feature type="binding site" evidence="20">
    <location>
        <position position="469"/>
    </location>
    <ligand>
        <name>Mg(2+)</name>
        <dbReference type="ChEBI" id="CHEBI:18420"/>
    </ligand>
</feature>
<dbReference type="InterPro" id="IPR036637">
    <property type="entry name" value="Phosphohistidine_dom_sf"/>
</dbReference>
<dbReference type="InterPro" id="IPR050499">
    <property type="entry name" value="PEP-utilizing_PTS_enzyme"/>
</dbReference>
<dbReference type="AlphaFoldDB" id="C3X5L6"/>
<comment type="similarity">
    <text evidence="5 17">Belongs to the PEP-utilizing enzyme family.</text>
</comment>
<evidence type="ECO:0000256" key="10">
    <source>
        <dbReference type="ARBA" id="ARBA00022597"/>
    </source>
</evidence>
<keyword evidence="9 17" id="KW-0963">Cytoplasm</keyword>
<dbReference type="GO" id="GO:0005737">
    <property type="term" value="C:cytoplasm"/>
    <property type="evidence" value="ECO:0007669"/>
    <property type="project" value="UniProtKB-SubCell"/>
</dbReference>
<keyword evidence="15 17" id="KW-0460">Magnesium</keyword>
<feature type="domain" description="PEP-utilising enzyme mobile" evidence="22">
    <location>
        <begin position="167"/>
        <end position="236"/>
    </location>
</feature>
<keyword evidence="12 17" id="KW-0598">Phosphotransferase system</keyword>
<keyword evidence="21" id="KW-0175">Coiled coil</keyword>
<comment type="catalytic activity">
    <reaction evidence="1 17">
        <text>L-histidyl-[protein] + phosphoenolpyruvate = N(pros)-phospho-L-histidyl-[protein] + pyruvate</text>
        <dbReference type="Rhea" id="RHEA:23880"/>
        <dbReference type="Rhea" id="RHEA-COMP:9745"/>
        <dbReference type="Rhea" id="RHEA-COMP:9746"/>
        <dbReference type="ChEBI" id="CHEBI:15361"/>
        <dbReference type="ChEBI" id="CHEBI:29979"/>
        <dbReference type="ChEBI" id="CHEBI:58702"/>
        <dbReference type="ChEBI" id="CHEBI:64837"/>
        <dbReference type="EC" id="2.7.3.9"/>
    </reaction>
</comment>
<evidence type="ECO:0000256" key="7">
    <source>
        <dbReference type="ARBA" id="ARBA00016544"/>
    </source>
</evidence>
<evidence type="ECO:0000256" key="18">
    <source>
        <dbReference type="PIRSR" id="PIRSR000732-1"/>
    </source>
</evidence>
<dbReference type="Gene3D" id="1.10.274.10">
    <property type="entry name" value="PtsI, HPr-binding domain"/>
    <property type="match status" value="1"/>
</dbReference>
<evidence type="ECO:0000256" key="12">
    <source>
        <dbReference type="ARBA" id="ARBA00022683"/>
    </source>
</evidence>
<accession>C3X5L6</accession>
<dbReference type="Pfam" id="PF05524">
    <property type="entry name" value="PEP-utilisers_N"/>
    <property type="match status" value="1"/>
</dbReference>
<feature type="domain" description="Phosphotransferase system enzyme I N-terminal" evidence="24">
    <location>
        <begin position="8"/>
        <end position="130"/>
    </location>
</feature>
<dbReference type="PANTHER" id="PTHR46244">
    <property type="entry name" value="PHOSPHOENOLPYRUVATE-PROTEIN PHOSPHOTRANSFERASE"/>
    <property type="match status" value="1"/>
</dbReference>
<keyword evidence="8 17" id="KW-0813">Transport</keyword>
<dbReference type="SUPFAM" id="SSF47831">
    <property type="entry name" value="Enzyme I of the PEP:sugar phosphotransferase system HPr-binding (sub)domain"/>
    <property type="match status" value="1"/>
</dbReference>
<dbReference type="Pfam" id="PF00391">
    <property type="entry name" value="PEP-utilizers"/>
    <property type="match status" value="1"/>
</dbReference>
<evidence type="ECO:0000256" key="3">
    <source>
        <dbReference type="ARBA" id="ARBA00002728"/>
    </source>
</evidence>
<evidence type="ECO:0000256" key="14">
    <source>
        <dbReference type="ARBA" id="ARBA00022777"/>
    </source>
</evidence>
<keyword evidence="14 17" id="KW-0418">Kinase</keyword>
<dbReference type="PRINTS" id="PR01736">
    <property type="entry name" value="PHPHTRNFRASE"/>
</dbReference>
<dbReference type="InterPro" id="IPR015813">
    <property type="entry name" value="Pyrv/PenolPyrv_kinase-like_dom"/>
</dbReference>
<comment type="subcellular location">
    <subcellularLocation>
        <location evidence="4 17">Cytoplasm</location>
    </subcellularLocation>
</comment>
<dbReference type="SUPFAM" id="SSF52009">
    <property type="entry name" value="Phosphohistidine domain"/>
    <property type="match status" value="1"/>
</dbReference>
<dbReference type="InterPro" id="IPR018274">
    <property type="entry name" value="PEP_util_AS"/>
</dbReference>
<dbReference type="Proteomes" id="UP000003973">
    <property type="component" value="Unassembled WGS sequence"/>
</dbReference>
<comment type="caution">
    <text evidence="25">The sequence shown here is derived from an EMBL/GenBank/DDBJ whole genome shotgun (WGS) entry which is preliminary data.</text>
</comment>
<organism evidence="25 26">
    <name type="scientific">Oxalobacter paraformigenes</name>
    <dbReference type="NCBI Taxonomy" id="556268"/>
    <lineage>
        <taxon>Bacteria</taxon>
        <taxon>Pseudomonadati</taxon>
        <taxon>Pseudomonadota</taxon>
        <taxon>Betaproteobacteria</taxon>
        <taxon>Burkholderiales</taxon>
        <taxon>Oxalobacteraceae</taxon>
        <taxon>Oxalobacter</taxon>
    </lineage>
</organism>
<keyword evidence="10 17" id="KW-0762">Sugar transport</keyword>
<dbReference type="EMBL" id="ACDP02000002">
    <property type="protein sequence ID" value="EEO28502.1"/>
    <property type="molecule type" value="Genomic_DNA"/>
</dbReference>
<evidence type="ECO:0000313" key="25">
    <source>
        <dbReference type="EMBL" id="EEO28502.1"/>
    </source>
</evidence>
<evidence type="ECO:0000259" key="22">
    <source>
        <dbReference type="Pfam" id="PF00391"/>
    </source>
</evidence>
<feature type="active site" description="Proton donor" evidence="18">
    <location>
        <position position="516"/>
    </location>
</feature>
<gene>
    <name evidence="25" type="ORF">OFAG_01655</name>
</gene>
<dbReference type="Gene3D" id="3.50.30.10">
    <property type="entry name" value="Phosphohistidine domain"/>
    <property type="match status" value="1"/>
</dbReference>
<evidence type="ECO:0000256" key="13">
    <source>
        <dbReference type="ARBA" id="ARBA00022723"/>
    </source>
</evidence>
<evidence type="ECO:0000256" key="17">
    <source>
        <dbReference type="PIRNR" id="PIRNR000732"/>
    </source>
</evidence>
<dbReference type="eggNOG" id="COG1080">
    <property type="taxonomic scope" value="Bacteria"/>
</dbReference>
<evidence type="ECO:0000256" key="21">
    <source>
        <dbReference type="SAM" id="Coils"/>
    </source>
</evidence>
<evidence type="ECO:0000256" key="8">
    <source>
        <dbReference type="ARBA" id="ARBA00022448"/>
    </source>
</evidence>
<dbReference type="GO" id="GO:0046872">
    <property type="term" value="F:metal ion binding"/>
    <property type="evidence" value="ECO:0007669"/>
    <property type="project" value="UniProtKB-KW"/>
</dbReference>
<evidence type="ECO:0000256" key="2">
    <source>
        <dbReference type="ARBA" id="ARBA00001946"/>
    </source>
</evidence>
<keyword evidence="26" id="KW-1185">Reference proteome</keyword>
<dbReference type="RefSeq" id="WP_005878240.1">
    <property type="nucleotide sequence ID" value="NZ_CABMNL010000001.1"/>
</dbReference>
<feature type="active site" description="Tele-phosphohistidine intermediate" evidence="18">
    <location>
        <position position="200"/>
    </location>
</feature>
<dbReference type="InterPro" id="IPR000121">
    <property type="entry name" value="PEP_util_C"/>
</dbReference>
<keyword evidence="13 17" id="KW-0479">Metal-binding</keyword>
<feature type="binding site" evidence="19">
    <location>
        <position position="347"/>
    </location>
    <ligand>
        <name>phosphoenolpyruvate</name>
        <dbReference type="ChEBI" id="CHEBI:58702"/>
    </ligand>
</feature>
<keyword evidence="11 17" id="KW-0808">Transferase</keyword>
<dbReference type="PROSITE" id="PS00742">
    <property type="entry name" value="PEP_ENZYMES_2"/>
    <property type="match status" value="1"/>
</dbReference>
<feature type="binding site" evidence="19">
    <location>
        <begin position="468"/>
        <end position="469"/>
    </location>
    <ligand>
        <name>phosphoenolpyruvate</name>
        <dbReference type="ChEBI" id="CHEBI:58702"/>
    </ligand>
</feature>
<dbReference type="NCBIfam" id="TIGR01417">
    <property type="entry name" value="PTS_I_fam"/>
    <property type="match status" value="1"/>
</dbReference>
<dbReference type="GO" id="GO:0016301">
    <property type="term" value="F:kinase activity"/>
    <property type="evidence" value="ECO:0007669"/>
    <property type="project" value="UniProtKB-KW"/>
</dbReference>
<dbReference type="InterPro" id="IPR008731">
    <property type="entry name" value="PTS_EIN"/>
</dbReference>
<dbReference type="Gene3D" id="3.20.20.60">
    <property type="entry name" value="Phosphoenolpyruvate-binding domains"/>
    <property type="match status" value="1"/>
</dbReference>
<name>C3X5L6_9BURK</name>
<dbReference type="GO" id="GO:0008965">
    <property type="term" value="F:phosphoenolpyruvate-protein phosphotransferase activity"/>
    <property type="evidence" value="ECO:0007669"/>
    <property type="project" value="UniProtKB-EC"/>
</dbReference>
<comment type="function">
    <text evidence="3 17">General (non sugar-specific) component of the phosphoenolpyruvate-dependent sugar phosphotransferase system (sugar PTS). This major carbohydrate active-transport system catalyzes the phosphorylation of incoming sugar substrates concomitantly with their translocation across the cell membrane. Enzyme I transfers the phosphoryl group from phosphoenolpyruvate (PEP) to the phosphoryl carrier protein (HPr).</text>
</comment>
<feature type="domain" description="PEP-utilising enzyme C-terminal" evidence="23">
    <location>
        <begin position="262"/>
        <end position="553"/>
    </location>
</feature>
<evidence type="ECO:0000256" key="16">
    <source>
        <dbReference type="ARBA" id="ARBA00033235"/>
    </source>
</evidence>
<dbReference type="PROSITE" id="PS00370">
    <property type="entry name" value="PEP_ENZYMES_PHOS_SITE"/>
    <property type="match status" value="1"/>
</dbReference>
<evidence type="ECO:0000256" key="20">
    <source>
        <dbReference type="PIRSR" id="PIRSR000732-3"/>
    </source>
</evidence>
<evidence type="ECO:0000256" key="6">
    <source>
        <dbReference type="ARBA" id="ARBA00012232"/>
    </source>
</evidence>
<dbReference type="InterPro" id="IPR006318">
    <property type="entry name" value="PTS_EI-like"/>
</dbReference>
<dbReference type="InterPro" id="IPR023151">
    <property type="entry name" value="PEP_util_CS"/>
</dbReference>
<dbReference type="InterPro" id="IPR024692">
    <property type="entry name" value="PTS_EI"/>
</dbReference>
<feature type="binding site" evidence="19">
    <location>
        <position position="307"/>
    </location>
    <ligand>
        <name>phosphoenolpyruvate</name>
        <dbReference type="ChEBI" id="CHEBI:58702"/>
    </ligand>
</feature>
<comment type="cofactor">
    <cofactor evidence="2 17 20">
        <name>Mg(2+)</name>
        <dbReference type="ChEBI" id="CHEBI:18420"/>
    </cofactor>
</comment>
<evidence type="ECO:0000256" key="1">
    <source>
        <dbReference type="ARBA" id="ARBA00000683"/>
    </source>
</evidence>
<evidence type="ECO:0000259" key="23">
    <source>
        <dbReference type="Pfam" id="PF02896"/>
    </source>
</evidence>
<dbReference type="InterPro" id="IPR036618">
    <property type="entry name" value="PtsI_HPr-bd_sf"/>
</dbReference>
<sequence length="592" mass="64924">MASFALFGISVSRGISIGRAHLIAHAAMDTKHYLVPQEKVEAEVERLQQALSTVQKELETIWSNLPQDAPVELGAFLDVHAMILADSAISKEPFNIIRTRRYNAEWALLTQIEELSTKFERIEDPYLRERKADIQQVAERIMKVLTGTPTNYHHPVAAEPDSERVDMIVVAYDISPADMLQFRDDTFSGFVSEIGGRNSHAAIVARSIDTPAVFGLAGALSLIRQDDWLIVDADAGIVIVNPTPLVLEQYRARQAAQAKARKKLSRLKKTPTVTIDGTPVALLANIEFPDDCTVALENGATGIGLFRSEFLFMGRSGSISKIPSEEEQFEAYKKAVTLMKGRPVTIRTLDIGADKPIGTPESGTLNPALGKRAIRYCLAEPDLFLAQLRAILRASAFGPVKLMIPMLVHAFEIDQTLALIEEAKSQLRAANRKFDEAIKIGAMVEVPAAILGLPMFTSRLDFISIGTNDLIQYTLAIDRVDPEVAHLYNPLHPAILSMLSMTIWAAGKAGIPVSVCGEVAGDPHLTRLLLGMGLREFSMHPAQLLNVKQEILASDLKVLKPKVDKILVLVEEDAIEKAVNDLQLDEAPVVDA</sequence>
<protein>
    <recommendedName>
        <fullName evidence="7 17">Phosphoenolpyruvate-protein phosphotransferase</fullName>
        <ecNumber evidence="6 17">2.7.3.9</ecNumber>
    </recommendedName>
    <alternativeName>
        <fullName evidence="16 17">Phosphotransferase system, enzyme I</fullName>
    </alternativeName>
</protein>
<evidence type="ECO:0000256" key="15">
    <source>
        <dbReference type="ARBA" id="ARBA00022842"/>
    </source>
</evidence>
<feature type="binding site" evidence="19">
    <location>
        <position position="479"/>
    </location>
    <ligand>
        <name>phosphoenolpyruvate</name>
        <dbReference type="ChEBI" id="CHEBI:58702"/>
    </ligand>
</feature>
<dbReference type="SUPFAM" id="SSF51621">
    <property type="entry name" value="Phosphoenolpyruvate/pyruvate domain"/>
    <property type="match status" value="1"/>
</dbReference>
<evidence type="ECO:0000256" key="4">
    <source>
        <dbReference type="ARBA" id="ARBA00004496"/>
    </source>
</evidence>
<evidence type="ECO:0000256" key="11">
    <source>
        <dbReference type="ARBA" id="ARBA00022679"/>
    </source>
</evidence>
<dbReference type="PIRSF" id="PIRSF000732">
    <property type="entry name" value="PTS_enzyme_I"/>
    <property type="match status" value="1"/>
</dbReference>
<dbReference type="HOGENOM" id="CLU_007308_7_0_4"/>
<dbReference type="PANTHER" id="PTHR46244:SF3">
    <property type="entry name" value="PHOSPHOENOLPYRUVATE-PROTEIN PHOSPHOTRANSFERASE"/>
    <property type="match status" value="1"/>
</dbReference>
<dbReference type="InterPro" id="IPR008279">
    <property type="entry name" value="PEP-util_enz_mobile_dom"/>
</dbReference>
<evidence type="ECO:0000259" key="24">
    <source>
        <dbReference type="Pfam" id="PF05524"/>
    </source>
</evidence>
<dbReference type="GO" id="GO:0009401">
    <property type="term" value="P:phosphoenolpyruvate-dependent sugar phosphotransferase system"/>
    <property type="evidence" value="ECO:0007669"/>
    <property type="project" value="UniProtKB-KW"/>
</dbReference>
<dbReference type="InterPro" id="IPR040442">
    <property type="entry name" value="Pyrv_kinase-like_dom_sf"/>
</dbReference>
<proteinExistence type="inferred from homology"/>
<feature type="coiled-coil region" evidence="21">
    <location>
        <begin position="413"/>
        <end position="440"/>
    </location>
</feature>
<evidence type="ECO:0000256" key="5">
    <source>
        <dbReference type="ARBA" id="ARBA00007837"/>
    </source>
</evidence>
<evidence type="ECO:0000256" key="9">
    <source>
        <dbReference type="ARBA" id="ARBA00022490"/>
    </source>
</evidence>
<evidence type="ECO:0000313" key="26">
    <source>
        <dbReference type="Proteomes" id="UP000003973"/>
    </source>
</evidence>
<evidence type="ECO:0000256" key="19">
    <source>
        <dbReference type="PIRSR" id="PIRSR000732-2"/>
    </source>
</evidence>
<dbReference type="Pfam" id="PF02896">
    <property type="entry name" value="PEP-utilizers_C"/>
    <property type="match status" value="1"/>
</dbReference>
<dbReference type="EC" id="2.7.3.9" evidence="6 17"/>
<reference evidence="25" key="1">
    <citation type="submission" date="2011-10" db="EMBL/GenBank/DDBJ databases">
        <title>The Genome Sequence of Oxalobacter formigenes HOxBLS.</title>
        <authorList>
            <consortium name="The Broad Institute Genome Sequencing Platform"/>
            <person name="Earl A."/>
            <person name="Ward D."/>
            <person name="Feldgarden M."/>
            <person name="Gevers D."/>
            <person name="Allison M.J."/>
            <person name="Humphrey S."/>
            <person name="Young S.K."/>
            <person name="Zeng Q."/>
            <person name="Gargeya S."/>
            <person name="Fitzgerald M."/>
            <person name="Haas B."/>
            <person name="Abouelleil A."/>
            <person name="Alvarado L."/>
            <person name="Arachchi H.M."/>
            <person name="Berlin A."/>
            <person name="Brown A."/>
            <person name="Chapman S.B."/>
            <person name="Chen Z."/>
            <person name="Dunbar C."/>
            <person name="Freedman E."/>
            <person name="Gearin G."/>
            <person name="Goldberg J."/>
            <person name="Griggs A."/>
            <person name="Gujja S."/>
            <person name="Heiman D."/>
            <person name="Howarth C."/>
            <person name="Larson L."/>
            <person name="Lui A."/>
            <person name="MacDonald P.J.P."/>
            <person name="Montmayeur A."/>
            <person name="Murphy C."/>
            <person name="Neiman D."/>
            <person name="Pearson M."/>
            <person name="Priest M."/>
            <person name="Roberts A."/>
            <person name="Saif S."/>
            <person name="Shea T."/>
            <person name="Shenoy N."/>
            <person name="Sisk P."/>
            <person name="Stolte C."/>
            <person name="Sykes S."/>
            <person name="Wortman J."/>
            <person name="Nusbaum C."/>
            <person name="Birren B."/>
        </authorList>
    </citation>
    <scope>NUCLEOTIDE SEQUENCE [LARGE SCALE GENOMIC DNA]</scope>
    <source>
        <strain evidence="25">HOxBLS</strain>
    </source>
</reference>